<name>A0A1Z5JVC2_FISSO</name>
<evidence type="ECO:0000313" key="2">
    <source>
        <dbReference type="Proteomes" id="UP000198406"/>
    </source>
</evidence>
<evidence type="ECO:0000313" key="1">
    <source>
        <dbReference type="EMBL" id="GAX17869.1"/>
    </source>
</evidence>
<protein>
    <submittedName>
        <fullName evidence="1">Uncharacterized protein</fullName>
    </submittedName>
</protein>
<proteinExistence type="predicted"/>
<dbReference type="Proteomes" id="UP000198406">
    <property type="component" value="Unassembled WGS sequence"/>
</dbReference>
<gene>
    <name evidence="1" type="ORF">FisN_18Hh073</name>
</gene>
<dbReference type="AlphaFoldDB" id="A0A1Z5JVC2"/>
<comment type="caution">
    <text evidence="1">The sequence shown here is derived from an EMBL/GenBank/DDBJ whole genome shotgun (WGS) entry which is preliminary data.</text>
</comment>
<dbReference type="InParanoid" id="A0A1Z5JVC2"/>
<dbReference type="EMBL" id="BDSP01000123">
    <property type="protein sequence ID" value="GAX17869.1"/>
    <property type="molecule type" value="Genomic_DNA"/>
</dbReference>
<accession>A0A1Z5JVC2</accession>
<sequence>MKLLVCLLVATASAFTPSIPSRPSTTRLYLKGADMSGNSWKPDSEKMGSTDTGDYFPEGYNPDIAFTDGWQGSQASLAGNKRSGPAIPGLENLGADATMYGGITQASEIPAGMDFTPPSIPDGVFEMNVQAVAGTAKELSVNPVCMGFEDYYAAFAPGSHPSFSVSPAVGRMDRRGGAPTVLKILCAPQGQTGLLEGHLVINLPDDGTKIYYQVKANAV</sequence>
<dbReference type="OrthoDB" id="192655at2759"/>
<keyword evidence="2" id="KW-1185">Reference proteome</keyword>
<reference evidence="1 2" key="1">
    <citation type="journal article" date="2015" name="Plant Cell">
        <title>Oil accumulation by the oleaginous diatom Fistulifera solaris as revealed by the genome and transcriptome.</title>
        <authorList>
            <person name="Tanaka T."/>
            <person name="Maeda Y."/>
            <person name="Veluchamy A."/>
            <person name="Tanaka M."/>
            <person name="Abida H."/>
            <person name="Marechal E."/>
            <person name="Bowler C."/>
            <person name="Muto M."/>
            <person name="Sunaga Y."/>
            <person name="Tanaka M."/>
            <person name="Yoshino T."/>
            <person name="Taniguchi T."/>
            <person name="Fukuda Y."/>
            <person name="Nemoto M."/>
            <person name="Matsumoto M."/>
            <person name="Wong P.S."/>
            <person name="Aburatani S."/>
            <person name="Fujibuchi W."/>
        </authorList>
    </citation>
    <scope>NUCLEOTIDE SEQUENCE [LARGE SCALE GENOMIC DNA]</scope>
    <source>
        <strain evidence="1 2">JPCC DA0580</strain>
    </source>
</reference>
<organism evidence="1 2">
    <name type="scientific">Fistulifera solaris</name>
    <name type="common">Oleaginous diatom</name>
    <dbReference type="NCBI Taxonomy" id="1519565"/>
    <lineage>
        <taxon>Eukaryota</taxon>
        <taxon>Sar</taxon>
        <taxon>Stramenopiles</taxon>
        <taxon>Ochrophyta</taxon>
        <taxon>Bacillariophyta</taxon>
        <taxon>Bacillariophyceae</taxon>
        <taxon>Bacillariophycidae</taxon>
        <taxon>Naviculales</taxon>
        <taxon>Naviculaceae</taxon>
        <taxon>Fistulifera</taxon>
    </lineage>
</organism>